<evidence type="ECO:0000256" key="1">
    <source>
        <dbReference type="ARBA" id="ARBA00004498"/>
    </source>
</evidence>
<keyword evidence="4" id="KW-0732">Signal</keyword>
<comment type="similarity">
    <text evidence="2">Belongs to the Cyclase 1 superfamily.</text>
</comment>
<dbReference type="EMBL" id="EF084740">
    <property type="protein sequence ID" value="ABK24051.1"/>
    <property type="molecule type" value="mRNA"/>
</dbReference>
<dbReference type="PANTHER" id="PTHR31118:SF12">
    <property type="entry name" value="CYCLASE-LIKE PROTEIN 2"/>
    <property type="match status" value="1"/>
</dbReference>
<reference evidence="5" key="1">
    <citation type="journal article" date="2008" name="BMC Genomics">
        <title>A conifer genomics resource of 200,000 spruce (Picea spp.) ESTs and 6,464 high-quality, sequence-finished full-length cDNAs for Sitka spruce (Picea sitchensis).</title>
        <authorList>
            <person name="Ralph S.G."/>
            <person name="Chun H.J."/>
            <person name="Kolosova N."/>
            <person name="Cooper D."/>
            <person name="Oddy C."/>
            <person name="Ritland C.E."/>
            <person name="Kirkpatrick R."/>
            <person name="Moore R."/>
            <person name="Barber S."/>
            <person name="Holt R.A."/>
            <person name="Jones S.J."/>
            <person name="Marra M.A."/>
            <person name="Douglas C.J."/>
            <person name="Ritland K."/>
            <person name="Bohlmann J."/>
        </authorList>
    </citation>
    <scope>NUCLEOTIDE SEQUENCE</scope>
    <source>
        <tissue evidence="5">Green portion of the leader tissue</tissue>
    </source>
</reference>
<name>A9NTU0_PICSI</name>
<proteinExistence type="evidence at transcript level"/>
<dbReference type="AlphaFoldDB" id="A9NTU0"/>
<feature type="chain" id="PRO_5002741929" evidence="4">
    <location>
        <begin position="27"/>
        <end position="211"/>
    </location>
</feature>
<evidence type="ECO:0000256" key="4">
    <source>
        <dbReference type="SAM" id="SignalP"/>
    </source>
</evidence>
<dbReference type="GO" id="GO:0004061">
    <property type="term" value="F:arylformamidase activity"/>
    <property type="evidence" value="ECO:0007669"/>
    <property type="project" value="InterPro"/>
</dbReference>
<dbReference type="SUPFAM" id="SSF102198">
    <property type="entry name" value="Putative cyclase"/>
    <property type="match status" value="1"/>
</dbReference>
<feature type="signal peptide" evidence="4">
    <location>
        <begin position="1"/>
        <end position="26"/>
    </location>
</feature>
<dbReference type="PANTHER" id="PTHR31118">
    <property type="entry name" value="CYCLASE-LIKE PROTEIN 2"/>
    <property type="match status" value="1"/>
</dbReference>
<dbReference type="InterPro" id="IPR037175">
    <property type="entry name" value="KFase_sf"/>
</dbReference>
<dbReference type="Gene3D" id="3.50.30.50">
    <property type="entry name" value="Putative cyclase"/>
    <property type="match status" value="1"/>
</dbReference>
<evidence type="ECO:0000313" key="5">
    <source>
        <dbReference type="EMBL" id="ABK24051.1"/>
    </source>
</evidence>
<keyword evidence="3" id="KW-0964">Secreted</keyword>
<keyword evidence="3" id="KW-0272">Extracellular matrix</keyword>
<dbReference type="Pfam" id="PF04199">
    <property type="entry name" value="Cyclase"/>
    <property type="match status" value="1"/>
</dbReference>
<sequence length="211" mass="23593">MATLVFNPVMLTIVLHLTLSYYGAHGSEYGTCNVAAVTGTPPPRRMSRIVDITHAYREDLPVADSSEGLGNPIKLVASMKNGSLYNLSEMKMIVHTGTHVDSPAHFFQEHYEAGFDVDTLDLELLNGPALLVDVPRDTNITAKVMEALHIPRGVQRVLFRTLNTDRRLMWKRDFDTSFVGFMEDGAQWLVENTDIKLVGYHLGGSLEARRY</sequence>
<accession>A9NTU0</accession>
<comment type="subcellular location">
    <subcellularLocation>
        <location evidence="1">Secreted</location>
        <location evidence="1">Extracellular space</location>
        <location evidence="1">Extracellular matrix</location>
    </subcellularLocation>
</comment>
<dbReference type="InterPro" id="IPR007325">
    <property type="entry name" value="KFase/CYL"/>
</dbReference>
<evidence type="ECO:0000256" key="2">
    <source>
        <dbReference type="ARBA" id="ARBA00007865"/>
    </source>
</evidence>
<dbReference type="GO" id="GO:0019441">
    <property type="term" value="P:L-tryptophan catabolic process to kynurenine"/>
    <property type="evidence" value="ECO:0007669"/>
    <property type="project" value="InterPro"/>
</dbReference>
<evidence type="ECO:0000256" key="3">
    <source>
        <dbReference type="ARBA" id="ARBA00022530"/>
    </source>
</evidence>
<protein>
    <submittedName>
        <fullName evidence="5">Uncharacterized protein</fullName>
    </submittedName>
</protein>
<organism evidence="5">
    <name type="scientific">Picea sitchensis</name>
    <name type="common">Sitka spruce</name>
    <name type="synonym">Pinus sitchensis</name>
    <dbReference type="NCBI Taxonomy" id="3332"/>
    <lineage>
        <taxon>Eukaryota</taxon>
        <taxon>Viridiplantae</taxon>
        <taxon>Streptophyta</taxon>
        <taxon>Embryophyta</taxon>
        <taxon>Tracheophyta</taxon>
        <taxon>Spermatophyta</taxon>
        <taxon>Pinopsida</taxon>
        <taxon>Pinidae</taxon>
        <taxon>Conifers I</taxon>
        <taxon>Pinales</taxon>
        <taxon>Pinaceae</taxon>
        <taxon>Picea</taxon>
    </lineage>
</organism>